<feature type="transmembrane region" description="Helical" evidence="8">
    <location>
        <begin position="47"/>
        <end position="68"/>
    </location>
</feature>
<evidence type="ECO:0000256" key="5">
    <source>
        <dbReference type="ARBA" id="ARBA00022824"/>
    </source>
</evidence>
<dbReference type="InterPro" id="IPR037185">
    <property type="entry name" value="EmrE-like"/>
</dbReference>
<accession>A0A1S3DRY7</accession>
<evidence type="ECO:0000256" key="4">
    <source>
        <dbReference type="ARBA" id="ARBA00022692"/>
    </source>
</evidence>
<dbReference type="PANTHER" id="PTHR10778">
    <property type="entry name" value="SOLUTE CARRIER FAMILY 35 MEMBER B"/>
    <property type="match status" value="1"/>
</dbReference>
<evidence type="ECO:0000256" key="8">
    <source>
        <dbReference type="SAM" id="Phobius"/>
    </source>
</evidence>
<dbReference type="GO" id="GO:0000139">
    <property type="term" value="C:Golgi membrane"/>
    <property type="evidence" value="ECO:0007669"/>
    <property type="project" value="TreeGrafter"/>
</dbReference>
<evidence type="ECO:0000256" key="3">
    <source>
        <dbReference type="ARBA" id="ARBA00022448"/>
    </source>
</evidence>
<organism evidence="9 10">
    <name type="scientific">Diaphorina citri</name>
    <name type="common">Asian citrus psyllid</name>
    <dbReference type="NCBI Taxonomy" id="121845"/>
    <lineage>
        <taxon>Eukaryota</taxon>
        <taxon>Metazoa</taxon>
        <taxon>Ecdysozoa</taxon>
        <taxon>Arthropoda</taxon>
        <taxon>Hexapoda</taxon>
        <taxon>Insecta</taxon>
        <taxon>Pterygota</taxon>
        <taxon>Neoptera</taxon>
        <taxon>Paraneoptera</taxon>
        <taxon>Hemiptera</taxon>
        <taxon>Sternorrhyncha</taxon>
        <taxon>Psylloidea</taxon>
        <taxon>Psyllidae</taxon>
        <taxon>Diaphorininae</taxon>
        <taxon>Diaphorina</taxon>
    </lineage>
</organism>
<dbReference type="InterPro" id="IPR013657">
    <property type="entry name" value="SCL35B1-4/HUT1"/>
</dbReference>
<dbReference type="GeneID" id="103523264"/>
<dbReference type="Pfam" id="PF08449">
    <property type="entry name" value="UAA"/>
    <property type="match status" value="1"/>
</dbReference>
<protein>
    <submittedName>
        <fullName evidence="10">Solute carrier family 35 member B1-like</fullName>
    </submittedName>
</protein>
<evidence type="ECO:0000313" key="10">
    <source>
        <dbReference type="RefSeq" id="XP_008486546.1"/>
    </source>
</evidence>
<keyword evidence="3" id="KW-0813">Transport</keyword>
<evidence type="ECO:0000256" key="7">
    <source>
        <dbReference type="ARBA" id="ARBA00023136"/>
    </source>
</evidence>
<name>A0A1S3DRY7_DIACI</name>
<evidence type="ECO:0000256" key="1">
    <source>
        <dbReference type="ARBA" id="ARBA00004477"/>
    </source>
</evidence>
<dbReference type="AlphaFoldDB" id="A0A1S3DRY7"/>
<dbReference type="Proteomes" id="UP000079169">
    <property type="component" value="Unplaced"/>
</dbReference>
<dbReference type="PANTHER" id="PTHR10778:SF10">
    <property type="entry name" value="SOLUTE CARRIER FAMILY 35 MEMBER B1"/>
    <property type="match status" value="1"/>
</dbReference>
<keyword evidence="6 8" id="KW-1133">Transmembrane helix</keyword>
<dbReference type="STRING" id="121845.A0A1S3DRY7"/>
<dbReference type="KEGG" id="dci:103523264"/>
<comment type="subcellular location">
    <subcellularLocation>
        <location evidence="1">Endoplasmic reticulum membrane</location>
        <topology evidence="1">Multi-pass membrane protein</topology>
    </subcellularLocation>
</comment>
<dbReference type="RefSeq" id="XP_008486546.1">
    <property type="nucleotide sequence ID" value="XM_008488324.2"/>
</dbReference>
<feature type="transmembrane region" description="Helical" evidence="8">
    <location>
        <begin position="102"/>
        <end position="121"/>
    </location>
</feature>
<keyword evidence="7 8" id="KW-0472">Membrane</keyword>
<comment type="similarity">
    <text evidence="2">Belongs to the nucleotide-sugar transporter family. SLC35B subfamily.</text>
</comment>
<reference evidence="10" key="1">
    <citation type="submission" date="2025-08" db="UniProtKB">
        <authorList>
            <consortium name="RefSeq"/>
        </authorList>
    </citation>
    <scope>IDENTIFICATION</scope>
</reference>
<evidence type="ECO:0000313" key="9">
    <source>
        <dbReference type="Proteomes" id="UP000079169"/>
    </source>
</evidence>
<feature type="transmembrane region" description="Helical" evidence="8">
    <location>
        <begin position="75"/>
        <end position="96"/>
    </location>
</feature>
<evidence type="ECO:0000256" key="6">
    <source>
        <dbReference type="ARBA" id="ARBA00022989"/>
    </source>
</evidence>
<proteinExistence type="inferred from homology"/>
<dbReference type="OMA" id="ATIWHIT"/>
<dbReference type="SUPFAM" id="SSF103481">
    <property type="entry name" value="Multidrug resistance efflux transporter EmrE"/>
    <property type="match status" value="1"/>
</dbReference>
<keyword evidence="4 8" id="KW-0812">Transmembrane</keyword>
<evidence type="ECO:0000256" key="2">
    <source>
        <dbReference type="ARBA" id="ARBA00010694"/>
    </source>
</evidence>
<dbReference type="GO" id="GO:0005789">
    <property type="term" value="C:endoplasmic reticulum membrane"/>
    <property type="evidence" value="ECO:0007669"/>
    <property type="project" value="UniProtKB-SubCell"/>
</dbReference>
<dbReference type="PaxDb" id="121845-A0A1S3DRY7"/>
<sequence>MRHDFQTQPGFFMMNINKWSILYLGIAMCISEEVLDFFKFIQENPVALYYLSIITVCCAIGQTFIYLMISHFGTLSCTIVTTTRKFFTILGSIIIFRHSMTPLQWVATCLVFLGLLLDTYYSNRECNEKSNRNSTYMHTGLISTL</sequence>
<dbReference type="Gene3D" id="1.10.3730.20">
    <property type="match status" value="1"/>
</dbReference>
<dbReference type="GO" id="GO:0005460">
    <property type="term" value="F:UDP-glucose transmembrane transporter activity"/>
    <property type="evidence" value="ECO:0007669"/>
    <property type="project" value="TreeGrafter"/>
</dbReference>
<keyword evidence="9" id="KW-1185">Reference proteome</keyword>
<gene>
    <name evidence="10" type="primary">LOC103523264</name>
</gene>
<keyword evidence="5" id="KW-0256">Endoplasmic reticulum</keyword>
<dbReference type="GO" id="GO:0005459">
    <property type="term" value="F:UDP-galactose transmembrane transporter activity"/>
    <property type="evidence" value="ECO:0007669"/>
    <property type="project" value="TreeGrafter"/>
</dbReference>